<dbReference type="EMBL" id="SJPT01000008">
    <property type="protein sequence ID" value="TWU20682.1"/>
    <property type="molecule type" value="Genomic_DNA"/>
</dbReference>
<protein>
    <submittedName>
        <fullName evidence="1">Uncharacterized protein</fullName>
    </submittedName>
</protein>
<organism evidence="1 2">
    <name type="scientific">Novipirellula galeiformis</name>
    <dbReference type="NCBI Taxonomy" id="2528004"/>
    <lineage>
        <taxon>Bacteria</taxon>
        <taxon>Pseudomonadati</taxon>
        <taxon>Planctomycetota</taxon>
        <taxon>Planctomycetia</taxon>
        <taxon>Pirellulales</taxon>
        <taxon>Pirellulaceae</taxon>
        <taxon>Novipirellula</taxon>
    </lineage>
</organism>
<gene>
    <name evidence="1" type="ORF">Pla52o_45610</name>
</gene>
<comment type="caution">
    <text evidence="1">The sequence shown here is derived from an EMBL/GenBank/DDBJ whole genome shotgun (WGS) entry which is preliminary data.</text>
</comment>
<dbReference type="AlphaFoldDB" id="A0A5C6C923"/>
<evidence type="ECO:0000313" key="1">
    <source>
        <dbReference type="EMBL" id="TWU20682.1"/>
    </source>
</evidence>
<sequence length="94" mass="10660">MVGVSLQWTPRVAVRQSQERGFLVAIRALSSTMESKYFGHVHVSNDSKIKLDSLRKQELFPIACATRAFIRSLIMYPRPRGVKGGLYATMAYLR</sequence>
<accession>A0A5C6C923</accession>
<keyword evidence="2" id="KW-1185">Reference proteome</keyword>
<reference evidence="1 2" key="1">
    <citation type="submission" date="2019-02" db="EMBL/GenBank/DDBJ databases">
        <title>Deep-cultivation of Planctomycetes and their phenomic and genomic characterization uncovers novel biology.</title>
        <authorList>
            <person name="Wiegand S."/>
            <person name="Jogler M."/>
            <person name="Boedeker C."/>
            <person name="Pinto D."/>
            <person name="Vollmers J."/>
            <person name="Rivas-Marin E."/>
            <person name="Kohn T."/>
            <person name="Peeters S.H."/>
            <person name="Heuer A."/>
            <person name="Rast P."/>
            <person name="Oberbeckmann S."/>
            <person name="Bunk B."/>
            <person name="Jeske O."/>
            <person name="Meyerdierks A."/>
            <person name="Storesund J.E."/>
            <person name="Kallscheuer N."/>
            <person name="Luecker S."/>
            <person name="Lage O.M."/>
            <person name="Pohl T."/>
            <person name="Merkel B.J."/>
            <person name="Hornburger P."/>
            <person name="Mueller R.-W."/>
            <person name="Bruemmer F."/>
            <person name="Labrenz M."/>
            <person name="Spormann A.M."/>
            <person name="Op Den Camp H."/>
            <person name="Overmann J."/>
            <person name="Amann R."/>
            <person name="Jetten M.S.M."/>
            <person name="Mascher T."/>
            <person name="Medema M.H."/>
            <person name="Devos D.P."/>
            <person name="Kaster A.-K."/>
            <person name="Ovreas L."/>
            <person name="Rohde M."/>
            <person name="Galperin M.Y."/>
            <person name="Jogler C."/>
        </authorList>
    </citation>
    <scope>NUCLEOTIDE SEQUENCE [LARGE SCALE GENOMIC DNA]</scope>
    <source>
        <strain evidence="1 2">Pla52o</strain>
    </source>
</reference>
<name>A0A5C6C923_9BACT</name>
<evidence type="ECO:0000313" key="2">
    <source>
        <dbReference type="Proteomes" id="UP000316304"/>
    </source>
</evidence>
<dbReference type="Proteomes" id="UP000316304">
    <property type="component" value="Unassembled WGS sequence"/>
</dbReference>
<proteinExistence type="predicted"/>